<keyword evidence="8" id="KW-0234">DNA repair</keyword>
<dbReference type="PANTHER" id="PTHR46487">
    <property type="entry name" value="DNA REPAIR PROTEIN XRCC3"/>
    <property type="match status" value="1"/>
</dbReference>
<comment type="similarity">
    <text evidence="2">Belongs to the RecA family. RAD51 subfamily.</text>
</comment>
<accession>A0A6P8HU42</accession>
<keyword evidence="3" id="KW-0547">Nucleotide-binding</keyword>
<keyword evidence="9" id="KW-0539">Nucleus</keyword>
<dbReference type="Pfam" id="PF08423">
    <property type="entry name" value="Rad51"/>
    <property type="match status" value="1"/>
</dbReference>
<dbReference type="GO" id="GO:0045003">
    <property type="term" value="P:double-strand break repair via synthesis-dependent strand annealing"/>
    <property type="evidence" value="ECO:0007669"/>
    <property type="project" value="TreeGrafter"/>
</dbReference>
<evidence type="ECO:0000313" key="11">
    <source>
        <dbReference type="Proteomes" id="UP000515163"/>
    </source>
</evidence>
<keyword evidence="5" id="KW-0067">ATP-binding</keyword>
<dbReference type="RefSeq" id="XP_031558926.1">
    <property type="nucleotide sequence ID" value="XM_031703066.1"/>
</dbReference>
<dbReference type="GO" id="GO:0000722">
    <property type="term" value="P:telomere maintenance via recombination"/>
    <property type="evidence" value="ECO:0007669"/>
    <property type="project" value="TreeGrafter"/>
</dbReference>
<protein>
    <submittedName>
        <fullName evidence="12">DNA repair protein XRCC3-like</fullName>
    </submittedName>
</protein>
<gene>
    <name evidence="12" type="primary">LOC116295281</name>
</gene>
<reference evidence="12" key="1">
    <citation type="submission" date="2025-08" db="UniProtKB">
        <authorList>
            <consortium name="RefSeq"/>
        </authorList>
    </citation>
    <scope>IDENTIFICATION</scope>
    <source>
        <tissue evidence="12">Tentacle</tissue>
    </source>
</reference>
<evidence type="ECO:0000256" key="6">
    <source>
        <dbReference type="ARBA" id="ARBA00023125"/>
    </source>
</evidence>
<dbReference type="GO" id="GO:0005524">
    <property type="term" value="F:ATP binding"/>
    <property type="evidence" value="ECO:0007669"/>
    <property type="project" value="UniProtKB-KW"/>
</dbReference>
<evidence type="ECO:0000256" key="2">
    <source>
        <dbReference type="ARBA" id="ARBA00007095"/>
    </source>
</evidence>
<dbReference type="GO" id="GO:0000400">
    <property type="term" value="F:four-way junction DNA binding"/>
    <property type="evidence" value="ECO:0007669"/>
    <property type="project" value="TreeGrafter"/>
</dbReference>
<dbReference type="Pfam" id="PF26169">
    <property type="entry name" value="HHH_XRCC3_RpoA"/>
    <property type="match status" value="1"/>
</dbReference>
<evidence type="ECO:0000256" key="4">
    <source>
        <dbReference type="ARBA" id="ARBA00022763"/>
    </source>
</evidence>
<dbReference type="InterPro" id="IPR058766">
    <property type="entry name" value="HHH_XRCC3_RAD51B"/>
</dbReference>
<dbReference type="GO" id="GO:0090656">
    <property type="term" value="P:t-circle formation"/>
    <property type="evidence" value="ECO:0007669"/>
    <property type="project" value="TreeGrafter"/>
</dbReference>
<dbReference type="GO" id="GO:0005657">
    <property type="term" value="C:replication fork"/>
    <property type="evidence" value="ECO:0007669"/>
    <property type="project" value="TreeGrafter"/>
</dbReference>
<name>A0A6P8HU42_ACTTE</name>
<proteinExistence type="inferred from homology"/>
<dbReference type="InterPro" id="IPR013632">
    <property type="entry name" value="Rad51_C"/>
</dbReference>
<dbReference type="InParanoid" id="A0A6P8HU42"/>
<dbReference type="Proteomes" id="UP000515163">
    <property type="component" value="Unplaced"/>
</dbReference>
<keyword evidence="4" id="KW-0227">DNA damage</keyword>
<comment type="subcellular location">
    <subcellularLocation>
        <location evidence="1">Nucleus</location>
    </subcellularLocation>
</comment>
<dbReference type="InterPro" id="IPR027417">
    <property type="entry name" value="P-loop_NTPase"/>
</dbReference>
<evidence type="ECO:0000256" key="8">
    <source>
        <dbReference type="ARBA" id="ARBA00023204"/>
    </source>
</evidence>
<dbReference type="InterPro" id="IPR016467">
    <property type="entry name" value="DNA_recomb/repair_RecA-like"/>
</dbReference>
<sequence>MERLDLPQRIINAVKKGKLDNIHTVVCMSATDIQRATRLSLKDIAILHQVAGAAIPRPPVQTALELYHSSNGSYLSTGCPILDKALRGGITCQGITEITGESASGKTQLCLQLCLSVQLPRDCGGLGKGALYICTEDVFPSRRLQQLIPAFLKKQNKKATEHLKPGDNIYIEHAADVEDLRSIIFHRLPLLLNNGKVKLVVVDSVAALFRVEYSQNETFKRAKALMSFGAQLHKISHQYNVAVICVNQVSDVVGNNNASSLGCKGVIPALGLAWSSMVTVRLMLSRTEQFIDVRSIKESSHNNLVKRNLNVIFAPHLSNITWPFIVDTDGVHGLPEEYTTGNNREC</sequence>
<evidence type="ECO:0000256" key="3">
    <source>
        <dbReference type="ARBA" id="ARBA00022741"/>
    </source>
</evidence>
<organism evidence="11 12">
    <name type="scientific">Actinia tenebrosa</name>
    <name type="common">Australian red waratah sea anemone</name>
    <dbReference type="NCBI Taxonomy" id="6105"/>
    <lineage>
        <taxon>Eukaryota</taxon>
        <taxon>Metazoa</taxon>
        <taxon>Cnidaria</taxon>
        <taxon>Anthozoa</taxon>
        <taxon>Hexacorallia</taxon>
        <taxon>Actiniaria</taxon>
        <taxon>Actiniidae</taxon>
        <taxon>Actinia</taxon>
    </lineage>
</organism>
<keyword evidence="7" id="KW-0233">DNA recombination</keyword>
<keyword evidence="6" id="KW-0238">DNA-binding</keyword>
<dbReference type="KEGG" id="aten:116295281"/>
<dbReference type="OrthoDB" id="1861185at2759"/>
<dbReference type="CDD" id="cd19491">
    <property type="entry name" value="XRCC3"/>
    <property type="match status" value="1"/>
</dbReference>
<dbReference type="FunCoup" id="A0A6P8HU42">
    <property type="interactions" value="1488"/>
</dbReference>
<dbReference type="PROSITE" id="PS50162">
    <property type="entry name" value="RECA_2"/>
    <property type="match status" value="1"/>
</dbReference>
<keyword evidence="11" id="KW-1185">Reference proteome</keyword>
<evidence type="ECO:0000256" key="5">
    <source>
        <dbReference type="ARBA" id="ARBA00022840"/>
    </source>
</evidence>
<feature type="domain" description="RecA family profile 1" evidence="10">
    <location>
        <begin position="71"/>
        <end position="249"/>
    </location>
</feature>
<evidence type="ECO:0000256" key="7">
    <source>
        <dbReference type="ARBA" id="ARBA00023172"/>
    </source>
</evidence>
<dbReference type="InterPro" id="IPR020588">
    <property type="entry name" value="RecA_ATP-bd"/>
</dbReference>
<dbReference type="GO" id="GO:0071140">
    <property type="term" value="P:resolution of mitotic recombination intermediates"/>
    <property type="evidence" value="ECO:0007669"/>
    <property type="project" value="TreeGrafter"/>
</dbReference>
<dbReference type="SUPFAM" id="SSF52540">
    <property type="entry name" value="P-loop containing nucleoside triphosphate hydrolases"/>
    <property type="match status" value="1"/>
</dbReference>
<dbReference type="PIRSF" id="PIRSF005856">
    <property type="entry name" value="Rad51"/>
    <property type="match status" value="1"/>
</dbReference>
<dbReference type="AlphaFoldDB" id="A0A6P8HU42"/>
<evidence type="ECO:0000256" key="1">
    <source>
        <dbReference type="ARBA" id="ARBA00004123"/>
    </source>
</evidence>
<evidence type="ECO:0000313" key="12">
    <source>
        <dbReference type="RefSeq" id="XP_031558926.1"/>
    </source>
</evidence>
<dbReference type="GeneID" id="116295281"/>
<evidence type="ECO:0000259" key="10">
    <source>
        <dbReference type="PROSITE" id="PS50162"/>
    </source>
</evidence>
<dbReference type="Gene3D" id="3.40.50.300">
    <property type="entry name" value="P-loop containing nucleotide triphosphate hydrolases"/>
    <property type="match status" value="1"/>
</dbReference>
<dbReference type="InterPro" id="IPR047348">
    <property type="entry name" value="XRCC3-like_C"/>
</dbReference>
<dbReference type="GO" id="GO:0140664">
    <property type="term" value="F:ATP-dependent DNA damage sensor activity"/>
    <property type="evidence" value="ECO:0007669"/>
    <property type="project" value="InterPro"/>
</dbReference>
<evidence type="ECO:0000256" key="9">
    <source>
        <dbReference type="ARBA" id="ARBA00023242"/>
    </source>
</evidence>
<dbReference type="PANTHER" id="PTHR46487:SF1">
    <property type="entry name" value="DNA REPAIR PROTEIN XRCC3"/>
    <property type="match status" value="1"/>
</dbReference>
<dbReference type="GO" id="GO:0033065">
    <property type="term" value="C:Rad51C-XRCC3 complex"/>
    <property type="evidence" value="ECO:0007669"/>
    <property type="project" value="TreeGrafter"/>
</dbReference>